<dbReference type="InterPro" id="IPR050155">
    <property type="entry name" value="HAD-like_hydrolase_sf"/>
</dbReference>
<evidence type="ECO:0000256" key="3">
    <source>
        <dbReference type="ARBA" id="ARBA00004818"/>
    </source>
</evidence>
<dbReference type="SFLD" id="SFLDG01135">
    <property type="entry name" value="C1.5.6:_HAD__Beta-PGM__Phospha"/>
    <property type="match status" value="1"/>
</dbReference>
<proteinExistence type="inferred from homology"/>
<evidence type="ECO:0000256" key="1">
    <source>
        <dbReference type="ARBA" id="ARBA00000830"/>
    </source>
</evidence>
<dbReference type="NCBIfam" id="TIGR01549">
    <property type="entry name" value="HAD-SF-IA-v1"/>
    <property type="match status" value="1"/>
</dbReference>
<evidence type="ECO:0000256" key="8">
    <source>
        <dbReference type="ARBA" id="ARBA00022842"/>
    </source>
</evidence>
<comment type="similarity">
    <text evidence="4">Belongs to the HAD-like hydrolase superfamily. CbbY/CbbZ/Gph/YieH family.</text>
</comment>
<protein>
    <recommendedName>
        <fullName evidence="5">phosphoglycolate phosphatase</fullName>
        <ecNumber evidence="5">3.1.3.18</ecNumber>
    </recommendedName>
</protein>
<keyword evidence="7" id="KW-0378">Hydrolase</keyword>
<dbReference type="NCBIfam" id="TIGR01509">
    <property type="entry name" value="HAD-SF-IA-v3"/>
    <property type="match status" value="1"/>
</dbReference>
<evidence type="ECO:0000256" key="4">
    <source>
        <dbReference type="ARBA" id="ARBA00006171"/>
    </source>
</evidence>
<dbReference type="Pfam" id="PF13419">
    <property type="entry name" value="HAD_2"/>
    <property type="match status" value="1"/>
</dbReference>
<dbReference type="SFLD" id="SFLDS00003">
    <property type="entry name" value="Haloacid_Dehalogenase"/>
    <property type="match status" value="1"/>
</dbReference>
<comment type="catalytic activity">
    <reaction evidence="1">
        <text>2-phosphoglycolate + H2O = glycolate + phosphate</text>
        <dbReference type="Rhea" id="RHEA:14369"/>
        <dbReference type="ChEBI" id="CHEBI:15377"/>
        <dbReference type="ChEBI" id="CHEBI:29805"/>
        <dbReference type="ChEBI" id="CHEBI:43474"/>
        <dbReference type="ChEBI" id="CHEBI:58033"/>
        <dbReference type="EC" id="3.1.3.18"/>
    </reaction>
</comment>
<evidence type="ECO:0000256" key="6">
    <source>
        <dbReference type="ARBA" id="ARBA00022723"/>
    </source>
</evidence>
<evidence type="ECO:0000256" key="9">
    <source>
        <dbReference type="ARBA" id="ARBA00023277"/>
    </source>
</evidence>
<sequence length="238" mass="26605">MKLAELGDLRAVFFDLDGTLVDSAIDIYHAMNAALATLGRPPVTEKQVRYWVGRGAPQLAYCVVKYQHEQGLTATIHSSREQLHSHDSLQEQQHQLLQAFLNHYEKHVCVESRIYDGVEAFIQSCQDSNLKLACITNKPYQPAHDLLQALDLLSPFQLLLGGDSVTHKKPHPESLQHALQYFELKPHQALMIGDSRNDVEAAHAAGMQCFALTYGYNHGEPIAACKPDLILDSLQQLL</sequence>
<dbReference type="Gene3D" id="3.40.50.1000">
    <property type="entry name" value="HAD superfamily/HAD-like"/>
    <property type="match status" value="1"/>
</dbReference>
<dbReference type="PANTHER" id="PTHR43434">
    <property type="entry name" value="PHOSPHOGLYCOLATE PHOSPHATASE"/>
    <property type="match status" value="1"/>
</dbReference>
<evidence type="ECO:0000256" key="5">
    <source>
        <dbReference type="ARBA" id="ARBA00013078"/>
    </source>
</evidence>
<dbReference type="InterPro" id="IPR023198">
    <property type="entry name" value="PGP-like_dom2"/>
</dbReference>
<keyword evidence="8" id="KW-0460">Magnesium</keyword>
<dbReference type="SFLD" id="SFLDG01129">
    <property type="entry name" value="C1.5:_HAD__Beta-PGM__Phosphata"/>
    <property type="match status" value="1"/>
</dbReference>
<reference evidence="10 11" key="1">
    <citation type="submission" date="2016-10" db="EMBL/GenBank/DDBJ databases">
        <title>Draft Genome sequence of Alkanindiges sp. strain H1.</title>
        <authorList>
            <person name="Subhash Y."/>
            <person name="Lee S."/>
        </authorList>
    </citation>
    <scope>NUCLEOTIDE SEQUENCE [LARGE SCALE GENOMIC DNA]</scope>
    <source>
        <strain evidence="10 11">H1</strain>
    </source>
</reference>
<dbReference type="EMBL" id="MLCN01000032">
    <property type="protein sequence ID" value="ONG38507.1"/>
    <property type="molecule type" value="Genomic_DNA"/>
</dbReference>
<dbReference type="InterPro" id="IPR037512">
    <property type="entry name" value="PGPase_prok"/>
</dbReference>
<keyword evidence="11" id="KW-1185">Reference proteome</keyword>
<organism evidence="10 11">
    <name type="scientific">Alkanindiges hydrocarboniclasticus</name>
    <dbReference type="NCBI Taxonomy" id="1907941"/>
    <lineage>
        <taxon>Bacteria</taxon>
        <taxon>Pseudomonadati</taxon>
        <taxon>Pseudomonadota</taxon>
        <taxon>Gammaproteobacteria</taxon>
        <taxon>Moraxellales</taxon>
        <taxon>Moraxellaceae</taxon>
        <taxon>Alkanindiges</taxon>
    </lineage>
</organism>
<comment type="cofactor">
    <cofactor evidence="2">
        <name>Mg(2+)</name>
        <dbReference type="ChEBI" id="CHEBI:18420"/>
    </cofactor>
</comment>
<dbReference type="GO" id="GO:0005829">
    <property type="term" value="C:cytosol"/>
    <property type="evidence" value="ECO:0007669"/>
    <property type="project" value="TreeGrafter"/>
</dbReference>
<dbReference type="InterPro" id="IPR023214">
    <property type="entry name" value="HAD_sf"/>
</dbReference>
<keyword evidence="6" id="KW-0479">Metal-binding</keyword>
<dbReference type="OrthoDB" id="9776368at2"/>
<dbReference type="Gene3D" id="1.10.150.240">
    <property type="entry name" value="Putative phosphatase, domain 2"/>
    <property type="match status" value="1"/>
</dbReference>
<dbReference type="GO" id="GO:0005975">
    <property type="term" value="P:carbohydrate metabolic process"/>
    <property type="evidence" value="ECO:0007669"/>
    <property type="project" value="InterPro"/>
</dbReference>
<evidence type="ECO:0000313" key="11">
    <source>
        <dbReference type="Proteomes" id="UP000192132"/>
    </source>
</evidence>
<dbReference type="GO" id="GO:0008967">
    <property type="term" value="F:phosphoglycolate phosphatase activity"/>
    <property type="evidence" value="ECO:0007669"/>
    <property type="project" value="UniProtKB-EC"/>
</dbReference>
<dbReference type="GO" id="GO:0046872">
    <property type="term" value="F:metal ion binding"/>
    <property type="evidence" value="ECO:0007669"/>
    <property type="project" value="UniProtKB-KW"/>
</dbReference>
<dbReference type="NCBIfam" id="TIGR01449">
    <property type="entry name" value="PGP_bact"/>
    <property type="match status" value="1"/>
</dbReference>
<dbReference type="InterPro" id="IPR006439">
    <property type="entry name" value="HAD-SF_hydro_IA"/>
</dbReference>
<dbReference type="NCBIfam" id="NF009695">
    <property type="entry name" value="PRK13222.1-2"/>
    <property type="match status" value="1"/>
</dbReference>
<evidence type="ECO:0000313" key="10">
    <source>
        <dbReference type="EMBL" id="ONG38507.1"/>
    </source>
</evidence>
<dbReference type="FunFam" id="3.40.50.1000:FF:000022">
    <property type="entry name" value="Phosphoglycolate phosphatase"/>
    <property type="match status" value="1"/>
</dbReference>
<dbReference type="InterPro" id="IPR041492">
    <property type="entry name" value="HAD_2"/>
</dbReference>
<dbReference type="InterPro" id="IPR036412">
    <property type="entry name" value="HAD-like_sf"/>
</dbReference>
<dbReference type="AlphaFoldDB" id="A0A1S8CRJ9"/>
<comment type="pathway">
    <text evidence="3">Organic acid metabolism; glycolate biosynthesis; glycolate from 2-phosphoglycolate: step 1/1.</text>
</comment>
<dbReference type="EC" id="3.1.3.18" evidence="5"/>
<dbReference type="SUPFAM" id="SSF56784">
    <property type="entry name" value="HAD-like"/>
    <property type="match status" value="1"/>
</dbReference>
<gene>
    <name evidence="10" type="ORF">BKE30_12175</name>
</gene>
<dbReference type="STRING" id="1907941.BKE30_12175"/>
<accession>A0A1S8CRJ9</accession>
<dbReference type="CDD" id="cd16417">
    <property type="entry name" value="HAD_PGPase"/>
    <property type="match status" value="1"/>
</dbReference>
<dbReference type="RefSeq" id="WP_076878878.1">
    <property type="nucleotide sequence ID" value="NZ_MLCN01000032.1"/>
</dbReference>
<evidence type="ECO:0000256" key="7">
    <source>
        <dbReference type="ARBA" id="ARBA00022801"/>
    </source>
</evidence>
<dbReference type="GO" id="GO:0006281">
    <property type="term" value="P:DNA repair"/>
    <property type="evidence" value="ECO:0007669"/>
    <property type="project" value="TreeGrafter"/>
</dbReference>
<keyword evidence="9" id="KW-0119">Carbohydrate metabolism</keyword>
<dbReference type="PRINTS" id="PR00413">
    <property type="entry name" value="HADHALOGNASE"/>
</dbReference>
<comment type="caution">
    <text evidence="10">The sequence shown here is derived from an EMBL/GenBank/DDBJ whole genome shotgun (WGS) entry which is preliminary data.</text>
</comment>
<dbReference type="Proteomes" id="UP000192132">
    <property type="component" value="Unassembled WGS sequence"/>
</dbReference>
<name>A0A1S8CRJ9_9GAMM</name>
<dbReference type="PANTHER" id="PTHR43434:SF1">
    <property type="entry name" value="PHOSPHOGLYCOLATE PHOSPHATASE"/>
    <property type="match status" value="1"/>
</dbReference>
<evidence type="ECO:0000256" key="2">
    <source>
        <dbReference type="ARBA" id="ARBA00001946"/>
    </source>
</evidence>